<protein>
    <recommendedName>
        <fullName evidence="6">Probable membrane transporter protein</fullName>
    </recommendedName>
</protein>
<dbReference type="GO" id="GO:0005886">
    <property type="term" value="C:plasma membrane"/>
    <property type="evidence" value="ECO:0007669"/>
    <property type="project" value="UniProtKB-SubCell"/>
</dbReference>
<dbReference type="PANTHER" id="PTHR43701:SF5">
    <property type="entry name" value="MEMBRANE TRANSPORTER PROTEIN-RELATED"/>
    <property type="match status" value="1"/>
</dbReference>
<dbReference type="InterPro" id="IPR051598">
    <property type="entry name" value="TSUP/Inactive_protease-like"/>
</dbReference>
<feature type="transmembrane region" description="Helical" evidence="6">
    <location>
        <begin position="71"/>
        <end position="92"/>
    </location>
</feature>
<dbReference type="AlphaFoldDB" id="A0A5D4XMF3"/>
<sequence>MIAADAAWWLIAGVALVALLYSSVGHAGASGYIAVMSLVGLAPEQIRPAALVLNILVASIATWQFRRAGHFSWTLFWPFALLAVPLAFVGGYLDLPTRVFRILVGVVLLASALQLVLRPPREGAIGTPGKPVALATGAGLGLLAGLTGTGGGIFLTPLLIFMRWARAGTAAGVSAPFILLNSAAGLGGNFGATQSLPGFVLPLVPAVLIGGYLGAHLGSHRLPHAAIKRLLAVVLAIAGTKLLFA</sequence>
<accession>A0A5D4XMF3</accession>
<comment type="similarity">
    <text evidence="2 6">Belongs to the 4-toluene sulfonate uptake permease (TSUP) (TC 2.A.102) family.</text>
</comment>
<feature type="transmembrane region" description="Helical" evidence="6">
    <location>
        <begin position="137"/>
        <end position="161"/>
    </location>
</feature>
<evidence type="ECO:0000256" key="1">
    <source>
        <dbReference type="ARBA" id="ARBA00004141"/>
    </source>
</evidence>
<evidence type="ECO:0000256" key="2">
    <source>
        <dbReference type="ARBA" id="ARBA00009142"/>
    </source>
</evidence>
<dbReference type="PANTHER" id="PTHR43701">
    <property type="entry name" value="MEMBRANE TRANSPORTER PROTEIN MJ0441-RELATED"/>
    <property type="match status" value="1"/>
</dbReference>
<feature type="transmembrane region" description="Helical" evidence="6">
    <location>
        <begin position="196"/>
        <end position="215"/>
    </location>
</feature>
<dbReference type="EMBL" id="VTFT01000002">
    <property type="protein sequence ID" value="TYT23860.1"/>
    <property type="molecule type" value="Genomic_DNA"/>
</dbReference>
<proteinExistence type="inferred from homology"/>
<dbReference type="InterPro" id="IPR002781">
    <property type="entry name" value="TM_pro_TauE-like"/>
</dbReference>
<keyword evidence="5 6" id="KW-0472">Membrane</keyword>
<feature type="transmembrane region" description="Helical" evidence="6">
    <location>
        <begin position="6"/>
        <end position="34"/>
    </location>
</feature>
<comment type="caution">
    <text evidence="7">The sequence shown here is derived from an EMBL/GenBank/DDBJ whole genome shotgun (WGS) entry which is preliminary data.</text>
</comment>
<feature type="transmembrane region" description="Helical" evidence="6">
    <location>
        <begin position="99"/>
        <end position="117"/>
    </location>
</feature>
<dbReference type="RefSeq" id="WP_149104560.1">
    <property type="nucleotide sequence ID" value="NZ_VTFT01000002.1"/>
</dbReference>
<keyword evidence="4 6" id="KW-1133">Transmembrane helix</keyword>
<dbReference type="Pfam" id="PF01925">
    <property type="entry name" value="TauE"/>
    <property type="match status" value="1"/>
</dbReference>
<keyword evidence="6" id="KW-1003">Cell membrane</keyword>
<evidence type="ECO:0000256" key="4">
    <source>
        <dbReference type="ARBA" id="ARBA00022989"/>
    </source>
</evidence>
<gene>
    <name evidence="7" type="ORF">FZO89_16735</name>
</gene>
<reference evidence="7 8" key="1">
    <citation type="submission" date="2019-08" db="EMBL/GenBank/DDBJ databases">
        <title>Luteimonas viscosus sp. nov., isolated from soil of a sunflower field.</title>
        <authorList>
            <person name="Jianli Z."/>
            <person name="Ying Z."/>
        </authorList>
    </citation>
    <scope>NUCLEOTIDE SEQUENCE [LARGE SCALE GENOMIC DNA]</scope>
    <source>
        <strain evidence="7 8">XBU10</strain>
    </source>
</reference>
<organism evidence="7 8">
    <name type="scientific">Luteimonas viscosa</name>
    <dbReference type="NCBI Taxonomy" id="1132694"/>
    <lineage>
        <taxon>Bacteria</taxon>
        <taxon>Pseudomonadati</taxon>
        <taxon>Pseudomonadota</taxon>
        <taxon>Gammaproteobacteria</taxon>
        <taxon>Lysobacterales</taxon>
        <taxon>Lysobacteraceae</taxon>
        <taxon>Luteimonas</taxon>
    </lineage>
</organism>
<dbReference type="OrthoDB" id="560496at2"/>
<evidence type="ECO:0000256" key="3">
    <source>
        <dbReference type="ARBA" id="ARBA00022692"/>
    </source>
</evidence>
<keyword evidence="3 6" id="KW-0812">Transmembrane</keyword>
<dbReference type="Proteomes" id="UP000324973">
    <property type="component" value="Unassembled WGS sequence"/>
</dbReference>
<evidence type="ECO:0000256" key="5">
    <source>
        <dbReference type="ARBA" id="ARBA00023136"/>
    </source>
</evidence>
<keyword evidence="8" id="KW-1185">Reference proteome</keyword>
<name>A0A5D4XMF3_9GAMM</name>
<evidence type="ECO:0000256" key="6">
    <source>
        <dbReference type="RuleBase" id="RU363041"/>
    </source>
</evidence>
<feature type="transmembrane region" description="Helical" evidence="6">
    <location>
        <begin position="168"/>
        <end position="190"/>
    </location>
</feature>
<evidence type="ECO:0000313" key="7">
    <source>
        <dbReference type="EMBL" id="TYT23860.1"/>
    </source>
</evidence>
<comment type="subcellular location">
    <subcellularLocation>
        <location evidence="6">Cell membrane</location>
        <topology evidence="6">Multi-pass membrane protein</topology>
    </subcellularLocation>
    <subcellularLocation>
        <location evidence="1">Membrane</location>
        <topology evidence="1">Multi-pass membrane protein</topology>
    </subcellularLocation>
</comment>
<evidence type="ECO:0000313" key="8">
    <source>
        <dbReference type="Proteomes" id="UP000324973"/>
    </source>
</evidence>